<proteinExistence type="predicted"/>
<organism evidence="3 4">
    <name type="scientific">Rhodopirellula baltica SWK14</name>
    <dbReference type="NCBI Taxonomy" id="993516"/>
    <lineage>
        <taxon>Bacteria</taxon>
        <taxon>Pseudomonadati</taxon>
        <taxon>Planctomycetota</taxon>
        <taxon>Planctomycetia</taxon>
        <taxon>Pirellulales</taxon>
        <taxon>Pirellulaceae</taxon>
        <taxon>Rhodopirellula</taxon>
    </lineage>
</organism>
<evidence type="ECO:0000256" key="1">
    <source>
        <dbReference type="SAM" id="Coils"/>
    </source>
</evidence>
<dbReference type="CDD" id="cd00198">
    <property type="entry name" value="vWFA"/>
    <property type="match status" value="1"/>
</dbReference>
<dbReference type="RefSeq" id="WP_007336704.1">
    <property type="nucleotide sequence ID" value="NZ_AMWG01000030.1"/>
</dbReference>
<keyword evidence="1" id="KW-0175">Coiled coil</keyword>
<protein>
    <recommendedName>
        <fullName evidence="2">VWFA domain-containing protein</fullName>
    </recommendedName>
</protein>
<dbReference type="InterPro" id="IPR002035">
    <property type="entry name" value="VWF_A"/>
</dbReference>
<name>L7CL03_RHOBT</name>
<dbReference type="AlphaFoldDB" id="L7CL03"/>
<dbReference type="PATRIC" id="fig|993516.3.peg.1605"/>
<evidence type="ECO:0000313" key="3">
    <source>
        <dbReference type="EMBL" id="ELP34505.1"/>
    </source>
</evidence>
<evidence type="ECO:0000259" key="2">
    <source>
        <dbReference type="PROSITE" id="PS50234"/>
    </source>
</evidence>
<accession>L7CL03</accession>
<dbReference type="SUPFAM" id="SSF53300">
    <property type="entry name" value="vWA-like"/>
    <property type="match status" value="1"/>
</dbReference>
<sequence length="335" mass="37056">MKMFLDDKPVLKGLIDVLMIIVGLVSVLAGKNKEDEKTAVAKVYEVTEERDEANERAGEFEEQLDIVTNERDGAQQLAKGYKGQLDEAETELENFAERGKKDAGIIATLQTQQGEQGEQIGELTTALNSLRPGGPCDFVCLIDTTGSTDPFHDHVKESLKALFRWAPRLSSELRIGVIPFRDGPLPAYPLQVIHPRYKDGGRSQDRLLAFIDNLKTQGSPTHHLPVFREAFDMLGPARSQNRRAVAILVGDIGPSELDEYAGFSAAERREAERIVSGVRKWVSGGMRTVAAIYLGKGGEGSEDRQWFQSLSLPDPEHFASDSSQMFNVILSTIER</sequence>
<feature type="domain" description="VWFA" evidence="2">
    <location>
        <begin position="137"/>
        <end position="333"/>
    </location>
</feature>
<dbReference type="InterPro" id="IPR036465">
    <property type="entry name" value="vWFA_dom_sf"/>
</dbReference>
<dbReference type="PROSITE" id="PS50234">
    <property type="entry name" value="VWFA"/>
    <property type="match status" value="1"/>
</dbReference>
<dbReference type="EMBL" id="AMWG01000030">
    <property type="protein sequence ID" value="ELP34505.1"/>
    <property type="molecule type" value="Genomic_DNA"/>
</dbReference>
<reference evidence="3 4" key="1">
    <citation type="journal article" date="2013" name="Mar. Genomics">
        <title>Expression of sulfatases in Rhodopirellula baltica and the diversity of sulfatases in the genus Rhodopirellula.</title>
        <authorList>
            <person name="Wegner C.E."/>
            <person name="Richter-Heitmann T."/>
            <person name="Klindworth A."/>
            <person name="Klockow C."/>
            <person name="Richter M."/>
            <person name="Achstetter T."/>
            <person name="Glockner F.O."/>
            <person name="Harder J."/>
        </authorList>
    </citation>
    <scope>NUCLEOTIDE SEQUENCE [LARGE SCALE GENOMIC DNA]</scope>
    <source>
        <strain evidence="3 4">SWK14</strain>
    </source>
</reference>
<evidence type="ECO:0000313" key="4">
    <source>
        <dbReference type="Proteomes" id="UP000010959"/>
    </source>
</evidence>
<feature type="coiled-coil region" evidence="1">
    <location>
        <begin position="43"/>
        <end position="98"/>
    </location>
</feature>
<dbReference type="Gene3D" id="3.40.50.410">
    <property type="entry name" value="von Willebrand factor, type A domain"/>
    <property type="match status" value="1"/>
</dbReference>
<dbReference type="Proteomes" id="UP000010959">
    <property type="component" value="Unassembled WGS sequence"/>
</dbReference>
<gene>
    <name evidence="3" type="ORF">RBSWK_01515</name>
</gene>
<comment type="caution">
    <text evidence="3">The sequence shown here is derived from an EMBL/GenBank/DDBJ whole genome shotgun (WGS) entry which is preliminary data.</text>
</comment>